<dbReference type="GeneID" id="94231554"/>
<comment type="function">
    <text evidence="15">Catalyzes the ATP-dependent phosphorylation of the 3-deoxy-D-manno-octulosonic acid (Kdo) residue in Kdo-lipid IV(A) at the 4-OH position.</text>
</comment>
<evidence type="ECO:0000256" key="8">
    <source>
        <dbReference type="ARBA" id="ARBA00022741"/>
    </source>
</evidence>
<dbReference type="InterPro" id="IPR022826">
    <property type="entry name" value="KDO_kinase"/>
</dbReference>
<dbReference type="InterPro" id="IPR011009">
    <property type="entry name" value="Kinase-like_dom_sf"/>
</dbReference>
<evidence type="ECO:0000256" key="15">
    <source>
        <dbReference type="HAMAP-Rule" id="MF_00521"/>
    </source>
</evidence>
<evidence type="ECO:0000256" key="10">
    <source>
        <dbReference type="ARBA" id="ARBA00022840"/>
    </source>
</evidence>
<accession>A0A1C3IIQ8</accession>
<keyword evidence="5 15" id="KW-1003">Cell membrane</keyword>
<dbReference type="EC" id="2.7.1.166" evidence="4 15"/>
<dbReference type="NCBIfam" id="NF002475">
    <property type="entry name" value="PRK01723.1"/>
    <property type="match status" value="1"/>
</dbReference>
<reference evidence="17" key="1">
    <citation type="submission" date="2016-06" db="EMBL/GenBank/DDBJ databases">
        <authorList>
            <person name="Rodrigo-Torres Lidia"/>
            <person name="Arahal R.David."/>
        </authorList>
    </citation>
    <scope>NUCLEOTIDE SEQUENCE [LARGE SCALE GENOMIC DNA]</scope>
    <source>
        <strain evidence="17">CECT 7223</strain>
    </source>
</reference>
<keyword evidence="6 15" id="KW-0997">Cell inner membrane</keyword>
<feature type="active site" evidence="15">
    <location>
        <position position="167"/>
    </location>
</feature>
<comment type="catalytic activity">
    <reaction evidence="14 15">
        <text>an alpha-Kdo-(2-&gt;6)-lipid IVA + ATP = a 4-O-phospho-alpha-Kdo-(2-&gt;6)-lipid IVA + ADP + H(+)</text>
        <dbReference type="Rhea" id="RHEA:74271"/>
        <dbReference type="ChEBI" id="CHEBI:15378"/>
        <dbReference type="ChEBI" id="CHEBI:30616"/>
        <dbReference type="ChEBI" id="CHEBI:176428"/>
        <dbReference type="ChEBI" id="CHEBI:193140"/>
        <dbReference type="ChEBI" id="CHEBI:456216"/>
        <dbReference type="EC" id="2.7.1.166"/>
    </reaction>
</comment>
<dbReference type="GO" id="GO:0016301">
    <property type="term" value="F:kinase activity"/>
    <property type="evidence" value="ECO:0007669"/>
    <property type="project" value="UniProtKB-KW"/>
</dbReference>
<evidence type="ECO:0000256" key="6">
    <source>
        <dbReference type="ARBA" id="ARBA00022519"/>
    </source>
</evidence>
<evidence type="ECO:0000256" key="5">
    <source>
        <dbReference type="ARBA" id="ARBA00022475"/>
    </source>
</evidence>
<dbReference type="EMBL" id="FLQP01000007">
    <property type="protein sequence ID" value="SBS61249.1"/>
    <property type="molecule type" value="Genomic_DNA"/>
</dbReference>
<evidence type="ECO:0000313" key="16">
    <source>
        <dbReference type="EMBL" id="SBS61249.1"/>
    </source>
</evidence>
<dbReference type="RefSeq" id="WP_065678236.1">
    <property type="nucleotide sequence ID" value="NZ_AP025460.1"/>
</dbReference>
<dbReference type="Gene3D" id="1.10.510.10">
    <property type="entry name" value="Transferase(Phosphotransferase) domain 1"/>
    <property type="match status" value="1"/>
</dbReference>
<evidence type="ECO:0000256" key="7">
    <source>
        <dbReference type="ARBA" id="ARBA00022679"/>
    </source>
</evidence>
<dbReference type="SUPFAM" id="SSF56112">
    <property type="entry name" value="Protein kinase-like (PK-like)"/>
    <property type="match status" value="1"/>
</dbReference>
<proteinExistence type="inferred from homology"/>
<dbReference type="HAMAP" id="MF_00521">
    <property type="entry name" value="KDO_kinase"/>
    <property type="match status" value="1"/>
</dbReference>
<dbReference type="GO" id="GO:0005524">
    <property type="term" value="F:ATP binding"/>
    <property type="evidence" value="ECO:0007669"/>
    <property type="project" value="UniProtKB-UniRule"/>
</dbReference>
<evidence type="ECO:0000313" key="17">
    <source>
        <dbReference type="Proteomes" id="UP000092876"/>
    </source>
</evidence>
<comment type="subcellular location">
    <subcellularLocation>
        <location evidence="1 15">Cell inner membrane</location>
        <topology evidence="1 15">Peripheral membrane protein</topology>
        <orientation evidence="1 15">Cytoplasmic side</orientation>
    </subcellularLocation>
</comment>
<keyword evidence="12 15" id="KW-0472">Membrane</keyword>
<organism evidence="16 17">
    <name type="scientific">Vibrio atlanticus</name>
    <dbReference type="NCBI Taxonomy" id="693153"/>
    <lineage>
        <taxon>Bacteria</taxon>
        <taxon>Pseudomonadati</taxon>
        <taxon>Pseudomonadota</taxon>
        <taxon>Gammaproteobacteria</taxon>
        <taxon>Vibrionales</taxon>
        <taxon>Vibrionaceae</taxon>
        <taxon>Vibrio</taxon>
    </lineage>
</organism>
<keyword evidence="9 15" id="KW-0418">Kinase</keyword>
<evidence type="ECO:0000256" key="4">
    <source>
        <dbReference type="ARBA" id="ARBA00011988"/>
    </source>
</evidence>
<dbReference type="GO" id="GO:0016773">
    <property type="term" value="F:phosphotransferase activity, alcohol group as acceptor"/>
    <property type="evidence" value="ECO:0007669"/>
    <property type="project" value="UniProtKB-UniRule"/>
</dbReference>
<comment type="similarity">
    <text evidence="3 15">Belongs to the protein kinase superfamily. KdkA/RfaP family.</text>
</comment>
<keyword evidence="8 15" id="KW-0547">Nucleotide-binding</keyword>
<name>A0A1C3IIQ8_9VIBR</name>
<evidence type="ECO:0000256" key="3">
    <source>
        <dbReference type="ARBA" id="ARBA00010327"/>
    </source>
</evidence>
<comment type="pathway">
    <text evidence="2 15">Bacterial outer membrane biogenesis; LPS core biosynthesis.</text>
</comment>
<sequence length="240" mass="27512">MFTTKQIHKTTYWYNPKLLTEDVELAFSVDYWKANQAILGHAQGRGTTWFVKGEKSDFALRHYHRGGLFGKLVRDSYLFTGLESSRAYQELMLLELLATHKVNVPTPVAAKVSQEGLVYKADILIEKISDAEDLVKILSNKKLSDSHFNDIGHQIRKMHDAGVNHTDLNIHNILVDKAGKVWIIDFDKCLTQTGNSWKVSNLKRLERSFEKEVRLGKIDAQHFDFSQIEQGYKMSTLESL</sequence>
<evidence type="ECO:0000256" key="14">
    <source>
        <dbReference type="ARBA" id="ARBA00034417"/>
    </source>
</evidence>
<dbReference type="GO" id="GO:0005886">
    <property type="term" value="C:plasma membrane"/>
    <property type="evidence" value="ECO:0007669"/>
    <property type="project" value="UniProtKB-SubCell"/>
</dbReference>
<keyword evidence="7 15" id="KW-0808">Transferase</keyword>
<evidence type="ECO:0000256" key="11">
    <source>
        <dbReference type="ARBA" id="ARBA00022985"/>
    </source>
</evidence>
<protein>
    <recommendedName>
        <fullName evidence="13 15">3-deoxy-D-manno-octulosonic acid kinase</fullName>
        <shortName evidence="15">Kdo kinase</shortName>
        <ecNumber evidence="4 15">2.7.1.166</ecNumber>
    </recommendedName>
</protein>
<dbReference type="Pfam" id="PF06293">
    <property type="entry name" value="Kdo"/>
    <property type="match status" value="1"/>
</dbReference>
<gene>
    <name evidence="15 16" type="primary">kdkA</name>
    <name evidence="16" type="ORF">VAT7223_00570</name>
</gene>
<evidence type="ECO:0000256" key="13">
    <source>
        <dbReference type="ARBA" id="ARBA00029511"/>
    </source>
</evidence>
<dbReference type="Proteomes" id="UP000092876">
    <property type="component" value="Unassembled WGS sequence"/>
</dbReference>
<evidence type="ECO:0000256" key="9">
    <source>
        <dbReference type="ARBA" id="ARBA00022777"/>
    </source>
</evidence>
<dbReference type="AlphaFoldDB" id="A0A1C3IIQ8"/>
<keyword evidence="11 15" id="KW-0448">Lipopolysaccharide biosynthesis</keyword>
<evidence type="ECO:0000256" key="1">
    <source>
        <dbReference type="ARBA" id="ARBA00004515"/>
    </source>
</evidence>
<dbReference type="UniPathway" id="UPA00958"/>
<evidence type="ECO:0000256" key="2">
    <source>
        <dbReference type="ARBA" id="ARBA00004713"/>
    </source>
</evidence>
<keyword evidence="10 15" id="KW-0067">ATP-binding</keyword>
<dbReference type="GO" id="GO:0009244">
    <property type="term" value="P:lipopolysaccharide core region biosynthetic process"/>
    <property type="evidence" value="ECO:0007669"/>
    <property type="project" value="UniProtKB-UniRule"/>
</dbReference>
<evidence type="ECO:0000256" key="12">
    <source>
        <dbReference type="ARBA" id="ARBA00023136"/>
    </source>
</evidence>